<evidence type="ECO:0000259" key="1">
    <source>
        <dbReference type="PROSITE" id="PS51186"/>
    </source>
</evidence>
<dbReference type="GO" id="GO:0016747">
    <property type="term" value="F:acyltransferase activity, transferring groups other than amino-acyl groups"/>
    <property type="evidence" value="ECO:0007669"/>
    <property type="project" value="InterPro"/>
</dbReference>
<sequence>MIAFLPHTQEQTAREIAAVQRCSYQKEAELIGFFGIPALHETEIDVKRSQETFAGFREKEKLLGVISYEKKGHQLVICRLTVHPSGFRKGIGKALVQFVIDMNEDAETIGVTTAKDNIPAVSLYLKAGFTEAKQIEAAEGLTLSVFQLCPKRKAEVIPYQPEWKAMFNKEKANLILIFGSALQSVSHIGSTSIPNMAAKPVIDILAEVHDIHAADRCRPQMQALGYEAKGENGIKGRRFFQKGNQRTHHVHIYESGHPDIKRHLLFRDYLTACPEQAAQYIKLKRQLADTHPDDISKYIEGKNDWIKAAEQRAKCWEADGCE</sequence>
<dbReference type="STRING" id="1793963.AXI58_11065"/>
<feature type="domain" description="N-acetyltransferase" evidence="1">
    <location>
        <begin position="2"/>
        <end position="150"/>
    </location>
</feature>
<comment type="caution">
    <text evidence="2">The sequence shown here is derived from an EMBL/GenBank/DDBJ whole genome shotgun (WGS) entry which is preliminary data.</text>
</comment>
<dbReference type="AlphaFoldDB" id="A0A150F9L6"/>
<dbReference type="Pfam" id="PF04229">
    <property type="entry name" value="GrpB"/>
    <property type="match status" value="1"/>
</dbReference>
<dbReference type="CDD" id="cd04301">
    <property type="entry name" value="NAT_SF"/>
    <property type="match status" value="1"/>
</dbReference>
<dbReference type="Pfam" id="PF13673">
    <property type="entry name" value="Acetyltransf_10"/>
    <property type="match status" value="1"/>
</dbReference>
<reference evidence="3" key="1">
    <citation type="submission" date="2016-02" db="EMBL/GenBank/DDBJ databases">
        <authorList>
            <person name="Dunlap C."/>
        </authorList>
    </citation>
    <scope>NUCLEOTIDE SEQUENCE [LARGE SCALE GENOMIC DNA]</scope>
    <source>
        <strain evidence="3">NRRL B-41092</strain>
    </source>
</reference>
<dbReference type="RefSeq" id="WP_061521245.1">
    <property type="nucleotide sequence ID" value="NZ_JARLZY010000025.1"/>
</dbReference>
<dbReference type="PROSITE" id="PS51186">
    <property type="entry name" value="GNAT"/>
    <property type="match status" value="1"/>
</dbReference>
<evidence type="ECO:0000313" key="2">
    <source>
        <dbReference type="EMBL" id="KXZ21894.1"/>
    </source>
</evidence>
<dbReference type="EMBL" id="LSBA01000006">
    <property type="protein sequence ID" value="KXZ21894.1"/>
    <property type="molecule type" value="Genomic_DNA"/>
</dbReference>
<dbReference type="InterPro" id="IPR007344">
    <property type="entry name" value="GrpB/CoaE"/>
</dbReference>
<dbReference type="SUPFAM" id="SSF81301">
    <property type="entry name" value="Nucleotidyltransferase"/>
    <property type="match status" value="1"/>
</dbReference>
<proteinExistence type="predicted"/>
<dbReference type="SUPFAM" id="SSF55729">
    <property type="entry name" value="Acyl-CoA N-acyltransferases (Nat)"/>
    <property type="match status" value="1"/>
</dbReference>
<evidence type="ECO:0000313" key="3">
    <source>
        <dbReference type="Proteomes" id="UP000075430"/>
    </source>
</evidence>
<dbReference type="InterPro" id="IPR043519">
    <property type="entry name" value="NT_sf"/>
</dbReference>
<organism evidence="2 3">
    <name type="scientific">Bacillus nakamurai</name>
    <dbReference type="NCBI Taxonomy" id="1793963"/>
    <lineage>
        <taxon>Bacteria</taxon>
        <taxon>Bacillati</taxon>
        <taxon>Bacillota</taxon>
        <taxon>Bacilli</taxon>
        <taxon>Bacillales</taxon>
        <taxon>Bacillaceae</taxon>
        <taxon>Bacillus</taxon>
    </lineage>
</organism>
<dbReference type="Gene3D" id="3.30.460.10">
    <property type="entry name" value="Beta Polymerase, domain 2"/>
    <property type="match status" value="1"/>
</dbReference>
<keyword evidence="3" id="KW-1185">Reference proteome</keyword>
<dbReference type="PANTHER" id="PTHR34822:SF1">
    <property type="entry name" value="GRPB FAMILY PROTEIN"/>
    <property type="match status" value="1"/>
</dbReference>
<dbReference type="Gene3D" id="3.40.630.30">
    <property type="match status" value="1"/>
</dbReference>
<name>A0A150F9L6_9BACI</name>
<dbReference type="PANTHER" id="PTHR34822">
    <property type="entry name" value="GRPB DOMAIN PROTEIN (AFU_ORTHOLOGUE AFUA_1G01530)"/>
    <property type="match status" value="1"/>
</dbReference>
<accession>A0A150F9L6</accession>
<dbReference type="InterPro" id="IPR016181">
    <property type="entry name" value="Acyl_CoA_acyltransferase"/>
</dbReference>
<protein>
    <recommendedName>
        <fullName evidence="1">N-acetyltransferase domain-containing protein</fullName>
    </recommendedName>
</protein>
<gene>
    <name evidence="2" type="ORF">AXI58_11065</name>
</gene>
<dbReference type="Proteomes" id="UP000075430">
    <property type="component" value="Unassembled WGS sequence"/>
</dbReference>
<dbReference type="InterPro" id="IPR000182">
    <property type="entry name" value="GNAT_dom"/>
</dbReference>
<dbReference type="OrthoDB" id="9799092at2"/>